<dbReference type="PANTHER" id="PTHR17985:SF8">
    <property type="entry name" value="TRANSPORT AND GOLGI ORGANIZATION PROTEIN 2 HOMOLOG"/>
    <property type="match status" value="1"/>
</dbReference>
<dbReference type="InterPro" id="IPR008551">
    <property type="entry name" value="TANGO2"/>
</dbReference>
<accession>A0A2M7FZV1</accession>
<dbReference type="AlphaFoldDB" id="A0A2M7FZV1"/>
<protein>
    <recommendedName>
        <fullName evidence="3">NRDE family protein</fullName>
    </recommendedName>
</protein>
<dbReference type="Pfam" id="PF05742">
    <property type="entry name" value="TANGO2"/>
    <property type="match status" value="1"/>
</dbReference>
<comment type="caution">
    <text evidence="1">The sequence shown here is derived from an EMBL/GenBank/DDBJ whole genome shotgun (WGS) entry which is preliminary data.</text>
</comment>
<name>A0A2M7FZV1_9BACT</name>
<gene>
    <name evidence="1" type="ORF">COW36_20735</name>
</gene>
<dbReference type="EMBL" id="PFFQ01000059">
    <property type="protein sequence ID" value="PIW14469.1"/>
    <property type="molecule type" value="Genomic_DNA"/>
</dbReference>
<reference evidence="1 2" key="1">
    <citation type="submission" date="2017-09" db="EMBL/GenBank/DDBJ databases">
        <title>Depth-based differentiation of microbial function through sediment-hosted aquifers and enrichment of novel symbionts in the deep terrestrial subsurface.</title>
        <authorList>
            <person name="Probst A.J."/>
            <person name="Ladd B."/>
            <person name="Jarett J.K."/>
            <person name="Geller-Mcgrath D.E."/>
            <person name="Sieber C.M."/>
            <person name="Emerson J.B."/>
            <person name="Anantharaman K."/>
            <person name="Thomas B.C."/>
            <person name="Malmstrom R."/>
            <person name="Stieglmeier M."/>
            <person name="Klingl A."/>
            <person name="Woyke T."/>
            <person name="Ryan C.M."/>
            <person name="Banfield J.F."/>
        </authorList>
    </citation>
    <scope>NUCLEOTIDE SEQUENCE [LARGE SCALE GENOMIC DNA]</scope>
    <source>
        <strain evidence="1">CG17_big_fil_post_rev_8_21_14_2_50_48_46</strain>
    </source>
</reference>
<organism evidence="1 2">
    <name type="scientific">bacterium (Candidatus Blackallbacteria) CG17_big_fil_post_rev_8_21_14_2_50_48_46</name>
    <dbReference type="NCBI Taxonomy" id="2014261"/>
    <lineage>
        <taxon>Bacteria</taxon>
        <taxon>Candidatus Blackallbacteria</taxon>
    </lineage>
</organism>
<evidence type="ECO:0000313" key="2">
    <source>
        <dbReference type="Proteomes" id="UP000231019"/>
    </source>
</evidence>
<evidence type="ECO:0008006" key="3">
    <source>
        <dbReference type="Google" id="ProtNLM"/>
    </source>
</evidence>
<dbReference type="Proteomes" id="UP000231019">
    <property type="component" value="Unassembled WGS sequence"/>
</dbReference>
<dbReference type="PANTHER" id="PTHR17985">
    <property type="entry name" value="SER/THR-RICH PROTEIN T10 IN DGCR REGION"/>
    <property type="match status" value="1"/>
</dbReference>
<proteinExistence type="predicted"/>
<evidence type="ECO:0000313" key="1">
    <source>
        <dbReference type="EMBL" id="PIW14469.1"/>
    </source>
</evidence>
<sequence>MSLIALAWKHYPHYPLMILSNRDEYRNRPTEILQRWETQPALYAGKDLKSGTTWLGITETGRFGALTDFHRHIETDGPHSQSRGKLLLNYLLGDLDPESFLKQTRSQRKKALPFNMLVGDRNQLFYCCSVSNIEEELSPGIHSLSDYFMDTPMPKGRYLQKQLEKRMIDDLLTNAEREELFDLLARPMRFPDEELPRRGYDVRVERERSPVFLDLGDYGTVSSAVLTIDHTDQVIFSERSHQPQQPHSTHTLEFKLIKPDL</sequence>